<comment type="subcellular location">
    <subcellularLocation>
        <location evidence="1">Cell membrane</location>
        <topology evidence="1">Multi-pass membrane protein</topology>
    </subcellularLocation>
</comment>
<feature type="transmembrane region" description="Helical" evidence="6">
    <location>
        <begin position="484"/>
        <end position="503"/>
    </location>
</feature>
<proteinExistence type="predicted"/>
<sequence>MVKLLLLFSPMKPLKFSFLFYSLFLFIGMYIEVSVSTYLILVGGVITLLLTSVSILRRFLVLPSTFTFIKDVSVFASLFFLLGIGMKSSITEVDKHFLGKIDTFLKDYKKVRVDVKITDIVKSKDSRQFYADIIRVEDTVVKGKIALYFNTNQHNLNVGDLISYQSNLKLIEPPKNIGQFDYKRYMKGKGIYVQSYVNEYELVGVERDWRYKVLEWRGDIIKTIHHEDNLLSSEAKALLTALLLGEKSYIDREVISQFKDVGVMHVLAISGLHVGLLYIVLFWTFSFLPHRYRQVVILLALWFFVFLSGFSPSVFRAVFMFSIFTICRLIRREQSLEHSIGLALFFSLCVYPQWVYDIGFQLSYLAVISIVYFMPLFKKYYAKNKVLKYIQGIVYVSASVQIGLIPLQLYYFHQFSLTFLLANLVVIPLVTVLVILGIVYLCSMWLKGVSDVLGWLFSRFTDVLYYSVRLISDVDYLSFNQLKLSSYQFLLLISIIILSTLAYYRQKISYVVVSLCVFTMFQLGFLIWGDDMEKEQFEVVIPYQSKVRDALTVWVREENTLNMMSNQWDTLSRSILTLESYKQGYSIEQVKYSDIKGMVPNKGNDIVVLTKEYVDYNLAVDNPIILLAQQPKINFERMLDVSAPVLVVFHNSVPFWYKRKCIAICVKKNIPFHDMYEKGYWSSLL</sequence>
<feature type="transmembrane region" description="Helical" evidence="6">
    <location>
        <begin position="297"/>
        <end position="324"/>
    </location>
</feature>
<evidence type="ECO:0000256" key="4">
    <source>
        <dbReference type="ARBA" id="ARBA00022989"/>
    </source>
</evidence>
<feature type="domain" description="DUF4131" evidence="8">
    <location>
        <begin position="36"/>
        <end position="202"/>
    </location>
</feature>
<dbReference type="Proteomes" id="UP000183077">
    <property type="component" value="Unassembled WGS sequence"/>
</dbReference>
<feature type="transmembrane region" description="Helical" evidence="6">
    <location>
        <begin position="510"/>
        <end position="528"/>
    </location>
</feature>
<dbReference type="AlphaFoldDB" id="A0A1H6YVX5"/>
<evidence type="ECO:0000313" key="10">
    <source>
        <dbReference type="Proteomes" id="UP000183077"/>
    </source>
</evidence>
<evidence type="ECO:0000256" key="2">
    <source>
        <dbReference type="ARBA" id="ARBA00022475"/>
    </source>
</evidence>
<protein>
    <submittedName>
        <fullName evidence="9">Competence protein ComEC</fullName>
    </submittedName>
</protein>
<dbReference type="InterPro" id="IPR004477">
    <property type="entry name" value="ComEC_N"/>
</dbReference>
<feature type="transmembrane region" description="Helical" evidence="6">
    <location>
        <begin position="336"/>
        <end position="354"/>
    </location>
</feature>
<evidence type="ECO:0000256" key="5">
    <source>
        <dbReference type="ARBA" id="ARBA00023136"/>
    </source>
</evidence>
<evidence type="ECO:0000259" key="7">
    <source>
        <dbReference type="Pfam" id="PF03772"/>
    </source>
</evidence>
<evidence type="ECO:0000313" key="9">
    <source>
        <dbReference type="EMBL" id="SEJ41420.1"/>
    </source>
</evidence>
<feature type="transmembrane region" description="Helical" evidence="6">
    <location>
        <begin position="389"/>
        <end position="411"/>
    </location>
</feature>
<feature type="transmembrane region" description="Helical" evidence="6">
    <location>
        <begin position="417"/>
        <end position="441"/>
    </location>
</feature>
<feature type="transmembrane region" description="Helical" evidence="6">
    <location>
        <begin position="38"/>
        <end position="60"/>
    </location>
</feature>
<dbReference type="EMBL" id="FNYS01000035">
    <property type="protein sequence ID" value="SEJ41420.1"/>
    <property type="molecule type" value="Genomic_DNA"/>
</dbReference>
<dbReference type="GO" id="GO:0005886">
    <property type="term" value="C:plasma membrane"/>
    <property type="evidence" value="ECO:0007669"/>
    <property type="project" value="UniProtKB-SubCell"/>
</dbReference>
<keyword evidence="2" id="KW-1003">Cell membrane</keyword>
<organism evidence="9 10">
    <name type="scientific">Myroides marinus</name>
    <dbReference type="NCBI Taxonomy" id="703342"/>
    <lineage>
        <taxon>Bacteria</taxon>
        <taxon>Pseudomonadati</taxon>
        <taxon>Bacteroidota</taxon>
        <taxon>Flavobacteriia</taxon>
        <taxon>Flavobacteriales</taxon>
        <taxon>Flavobacteriaceae</taxon>
        <taxon>Myroides</taxon>
    </lineage>
</organism>
<evidence type="ECO:0000256" key="3">
    <source>
        <dbReference type="ARBA" id="ARBA00022692"/>
    </source>
</evidence>
<gene>
    <name evidence="9" type="ORF">SAMN04488018_13515</name>
</gene>
<keyword evidence="4 6" id="KW-1133">Transmembrane helix</keyword>
<evidence type="ECO:0000259" key="8">
    <source>
        <dbReference type="Pfam" id="PF13567"/>
    </source>
</evidence>
<dbReference type="Pfam" id="PF03772">
    <property type="entry name" value="Competence"/>
    <property type="match status" value="1"/>
</dbReference>
<dbReference type="NCBIfam" id="TIGR00360">
    <property type="entry name" value="ComEC_N-term"/>
    <property type="match status" value="1"/>
</dbReference>
<dbReference type="PANTHER" id="PTHR30619:SF1">
    <property type="entry name" value="RECOMBINATION PROTEIN 2"/>
    <property type="match status" value="1"/>
</dbReference>
<feature type="domain" description="ComEC/Rec2-related protein" evidence="7">
    <location>
        <begin position="242"/>
        <end position="501"/>
    </location>
</feature>
<evidence type="ECO:0000256" key="6">
    <source>
        <dbReference type="SAM" id="Phobius"/>
    </source>
</evidence>
<feature type="transmembrane region" description="Helical" evidence="6">
    <location>
        <begin position="14"/>
        <end position="31"/>
    </location>
</feature>
<dbReference type="Pfam" id="PF13567">
    <property type="entry name" value="DUF4131"/>
    <property type="match status" value="1"/>
</dbReference>
<keyword evidence="5 6" id="KW-0472">Membrane</keyword>
<name>A0A1H6YVX5_9FLAO</name>
<feature type="transmembrane region" description="Helical" evidence="6">
    <location>
        <begin position="360"/>
        <end position="377"/>
    </location>
</feature>
<feature type="transmembrane region" description="Helical" evidence="6">
    <location>
        <begin position="262"/>
        <end position="285"/>
    </location>
</feature>
<keyword evidence="3 6" id="KW-0812">Transmembrane</keyword>
<dbReference type="PANTHER" id="PTHR30619">
    <property type="entry name" value="DNA INTERNALIZATION/COMPETENCE PROTEIN COMEC/REC2"/>
    <property type="match status" value="1"/>
</dbReference>
<dbReference type="InterPro" id="IPR025405">
    <property type="entry name" value="DUF4131"/>
</dbReference>
<reference evidence="9 10" key="1">
    <citation type="submission" date="2016-10" db="EMBL/GenBank/DDBJ databases">
        <authorList>
            <person name="de Groot N.N."/>
        </authorList>
    </citation>
    <scope>NUCLEOTIDE SEQUENCE [LARGE SCALE GENOMIC DNA]</scope>
    <source>
        <strain evidence="9 10">DSM 23048</strain>
    </source>
</reference>
<dbReference type="InterPro" id="IPR052159">
    <property type="entry name" value="Competence_DNA_uptake"/>
</dbReference>
<evidence type="ECO:0000256" key="1">
    <source>
        <dbReference type="ARBA" id="ARBA00004651"/>
    </source>
</evidence>
<accession>A0A1H6YVX5</accession>
<feature type="transmembrane region" description="Helical" evidence="6">
    <location>
        <begin position="453"/>
        <end position="472"/>
    </location>
</feature>